<feature type="transmembrane region" description="Helical" evidence="1">
    <location>
        <begin position="223"/>
        <end position="242"/>
    </location>
</feature>
<comment type="caution">
    <text evidence="3">The sequence shown here is derived from an EMBL/GenBank/DDBJ whole genome shotgun (WGS) entry which is preliminary data.</text>
</comment>
<dbReference type="RefSeq" id="WP_111346284.1">
    <property type="nucleotide sequence ID" value="NZ_QLII01000001.1"/>
</dbReference>
<dbReference type="Pfam" id="PF00535">
    <property type="entry name" value="Glycos_transf_2"/>
    <property type="match status" value="1"/>
</dbReference>
<gene>
    <name evidence="3" type="ORF">HMF3257_24510</name>
</gene>
<organism evidence="3 4">
    <name type="scientific">Spirosoma telluris</name>
    <dbReference type="NCBI Taxonomy" id="2183553"/>
    <lineage>
        <taxon>Bacteria</taxon>
        <taxon>Pseudomonadati</taxon>
        <taxon>Bacteroidota</taxon>
        <taxon>Cytophagia</taxon>
        <taxon>Cytophagales</taxon>
        <taxon>Cytophagaceae</taxon>
        <taxon>Spirosoma</taxon>
    </lineage>
</organism>
<keyword evidence="4" id="KW-1185">Reference proteome</keyword>
<protein>
    <submittedName>
        <fullName evidence="3">Glycosyltransferase family 2 protein</fullName>
    </submittedName>
</protein>
<evidence type="ECO:0000256" key="1">
    <source>
        <dbReference type="SAM" id="Phobius"/>
    </source>
</evidence>
<dbReference type="InterPro" id="IPR029044">
    <property type="entry name" value="Nucleotide-diphossugar_trans"/>
</dbReference>
<keyword evidence="1" id="KW-0472">Membrane</keyword>
<reference evidence="3 4" key="1">
    <citation type="submission" date="2018-06" db="EMBL/GenBank/DDBJ databases">
        <title>Spirosoma sp. HMF3257 Genome sequencing and assembly.</title>
        <authorList>
            <person name="Kang H."/>
            <person name="Cha I."/>
            <person name="Kim H."/>
            <person name="Kang J."/>
            <person name="Joh K."/>
        </authorList>
    </citation>
    <scope>NUCLEOTIDE SEQUENCE [LARGE SCALE GENOMIC DNA]</scope>
    <source>
        <strain evidence="3 4">HMF3257</strain>
    </source>
</reference>
<dbReference type="Gene3D" id="3.90.550.10">
    <property type="entry name" value="Spore Coat Polysaccharide Biosynthesis Protein SpsA, Chain A"/>
    <property type="match status" value="1"/>
</dbReference>
<feature type="domain" description="Glycosyltransferase 2-like" evidence="2">
    <location>
        <begin position="13"/>
        <end position="174"/>
    </location>
</feature>
<dbReference type="PANTHER" id="PTHR48090:SF7">
    <property type="entry name" value="RFBJ PROTEIN"/>
    <property type="match status" value="1"/>
</dbReference>
<dbReference type="EMBL" id="QLII01000001">
    <property type="protein sequence ID" value="RAI76533.1"/>
    <property type="molecule type" value="Genomic_DNA"/>
</dbReference>
<proteinExistence type="predicted"/>
<name>A0A327NP20_9BACT</name>
<keyword evidence="3" id="KW-0808">Transferase</keyword>
<sequence length="250" mass="28423">METQAITDPRILIVVPCFNEEAAIATVVREINQVKLQFNLRLDILVVNDCSTDSSMAVIRGLNCLYLDLPVNLGIGGAMQAGYKYAYRNGYDIAVQMDGDGQHPANELIKILRPMVEGRGDVIIGSRFLEKAGFQSTALRRIGINYFRRLNFMLIRRAIYDSTSGFRAFNRRTLKIVNTYYPDEYPEPESIVQFGLYNLRIVEVPVTMRERQGGVSSINTGRAVYYMLKVTLGILFVYIRLFNKRVNLTN</sequence>
<evidence type="ECO:0000313" key="3">
    <source>
        <dbReference type="EMBL" id="RAI76533.1"/>
    </source>
</evidence>
<evidence type="ECO:0000259" key="2">
    <source>
        <dbReference type="Pfam" id="PF00535"/>
    </source>
</evidence>
<dbReference type="OrthoDB" id="9810303at2"/>
<keyword evidence="1" id="KW-1133">Transmembrane helix</keyword>
<dbReference type="CDD" id="cd04179">
    <property type="entry name" value="DPM_DPG-synthase_like"/>
    <property type="match status" value="1"/>
</dbReference>
<dbReference type="InterPro" id="IPR001173">
    <property type="entry name" value="Glyco_trans_2-like"/>
</dbReference>
<accession>A0A327NP20</accession>
<evidence type="ECO:0000313" key="4">
    <source>
        <dbReference type="Proteomes" id="UP000249016"/>
    </source>
</evidence>
<dbReference type="GO" id="GO:0016740">
    <property type="term" value="F:transferase activity"/>
    <property type="evidence" value="ECO:0007669"/>
    <property type="project" value="UniProtKB-KW"/>
</dbReference>
<keyword evidence="1" id="KW-0812">Transmembrane</keyword>
<dbReference type="PANTHER" id="PTHR48090">
    <property type="entry name" value="UNDECAPRENYL-PHOSPHATE 4-DEOXY-4-FORMAMIDO-L-ARABINOSE TRANSFERASE-RELATED"/>
    <property type="match status" value="1"/>
</dbReference>
<dbReference type="Proteomes" id="UP000249016">
    <property type="component" value="Unassembled WGS sequence"/>
</dbReference>
<dbReference type="SUPFAM" id="SSF53448">
    <property type="entry name" value="Nucleotide-diphospho-sugar transferases"/>
    <property type="match status" value="1"/>
</dbReference>
<dbReference type="InterPro" id="IPR050256">
    <property type="entry name" value="Glycosyltransferase_2"/>
</dbReference>
<dbReference type="AlphaFoldDB" id="A0A327NP20"/>